<accession>A0A118HK42</accession>
<dbReference type="OrthoDB" id="9027476at2"/>
<proteinExistence type="predicted"/>
<dbReference type="EMBL" id="LOXM01000268">
    <property type="protein sequence ID" value="KVG54066.1"/>
    <property type="molecule type" value="Genomic_DNA"/>
</dbReference>
<dbReference type="Pfam" id="PF02413">
    <property type="entry name" value="Caudo_TAP"/>
    <property type="match status" value="1"/>
</dbReference>
<dbReference type="InterPro" id="IPR003458">
    <property type="entry name" value="Phage_T4_Gp38_tail_assem"/>
</dbReference>
<name>A0A118HK42_9BURK</name>
<dbReference type="RefSeq" id="WP_059759771.1">
    <property type="nucleotide sequence ID" value="NZ_LOXM01000268.1"/>
</dbReference>
<feature type="compositionally biased region" description="Basic and acidic residues" evidence="1">
    <location>
        <begin position="269"/>
        <end position="278"/>
    </location>
</feature>
<evidence type="ECO:0000313" key="2">
    <source>
        <dbReference type="EMBL" id="KVG54066.1"/>
    </source>
</evidence>
<sequence>MLIHNFDAATGQYLSSNLADLDPMNPDRWLIPAFSTSDPLPERPQRTWPFRRNDAWVLLPDYRGQILYRRDNGEPAEITAAGTTPDEHGLTEMRRPSDDHVWRAGEWVIDSARVAEKKHAAAMAEFETRMARARSENRGKADAFAAKRLSREAAYYFLAWTDYQLELVRVIESDDFPTTANWPAEPTPYAVACGPMLAEYAARIAKARTFLDVNADAFAKGALPPVDQLNYRAWKAYADALERAVDNALSDQHVVWPDEPTPLTNPAHEAPESHDETT</sequence>
<organism evidence="2 3">
    <name type="scientific">Burkholderia ubonensis</name>
    <dbReference type="NCBI Taxonomy" id="101571"/>
    <lineage>
        <taxon>Bacteria</taxon>
        <taxon>Pseudomonadati</taxon>
        <taxon>Pseudomonadota</taxon>
        <taxon>Betaproteobacteria</taxon>
        <taxon>Burkholderiales</taxon>
        <taxon>Burkholderiaceae</taxon>
        <taxon>Burkholderia</taxon>
        <taxon>Burkholderia cepacia complex</taxon>
    </lineage>
</organism>
<dbReference type="Proteomes" id="UP000064029">
    <property type="component" value="Unassembled WGS sequence"/>
</dbReference>
<comment type="caution">
    <text evidence="2">The sequence shown here is derived from an EMBL/GenBank/DDBJ whole genome shotgun (WGS) entry which is preliminary data.</text>
</comment>
<feature type="region of interest" description="Disordered" evidence="1">
    <location>
        <begin position="255"/>
        <end position="278"/>
    </location>
</feature>
<evidence type="ECO:0000313" key="3">
    <source>
        <dbReference type="Proteomes" id="UP000064029"/>
    </source>
</evidence>
<gene>
    <name evidence="2" type="ORF">WJ33_06525</name>
</gene>
<reference evidence="2 3" key="1">
    <citation type="submission" date="2015-11" db="EMBL/GenBank/DDBJ databases">
        <title>Expanding the genomic diversity of Burkholderia species for the development of highly accurate diagnostics.</title>
        <authorList>
            <person name="Sahl J."/>
            <person name="Keim P."/>
            <person name="Wagner D."/>
        </authorList>
    </citation>
    <scope>NUCLEOTIDE SEQUENCE [LARGE SCALE GENOMIC DNA]</scope>
    <source>
        <strain evidence="2 3">MSMB2036</strain>
    </source>
</reference>
<dbReference type="AlphaFoldDB" id="A0A118HK42"/>
<protein>
    <submittedName>
        <fullName evidence="2">Phage tail protein</fullName>
    </submittedName>
</protein>
<evidence type="ECO:0000256" key="1">
    <source>
        <dbReference type="SAM" id="MobiDB-lite"/>
    </source>
</evidence>